<evidence type="ECO:0000256" key="1">
    <source>
        <dbReference type="ARBA" id="ARBA00004651"/>
    </source>
</evidence>
<evidence type="ECO:0000256" key="3">
    <source>
        <dbReference type="ARBA" id="ARBA00022448"/>
    </source>
</evidence>
<keyword evidence="7 8" id="KW-0472">Membrane</keyword>
<dbReference type="InterPro" id="IPR004812">
    <property type="entry name" value="Efflux_drug-R_Bcr/CmlA"/>
</dbReference>
<dbReference type="RefSeq" id="WP_132003099.1">
    <property type="nucleotide sequence ID" value="NZ_JBHUNN010000002.1"/>
</dbReference>
<dbReference type="CDD" id="cd17320">
    <property type="entry name" value="MFS_MdfA_MDR_like"/>
    <property type="match status" value="1"/>
</dbReference>
<gene>
    <name evidence="10" type="ORF">EV666_10281</name>
</gene>
<dbReference type="PANTHER" id="PTHR42718:SF9">
    <property type="entry name" value="MAJOR FACILITATOR SUPERFAMILY MULTIDRUG TRANSPORTER MFSC"/>
    <property type="match status" value="1"/>
</dbReference>
<feature type="transmembrane region" description="Helical" evidence="8">
    <location>
        <begin position="352"/>
        <end position="373"/>
    </location>
</feature>
<dbReference type="EMBL" id="SLWL01000002">
    <property type="protein sequence ID" value="TCO15105.1"/>
    <property type="molecule type" value="Genomic_DNA"/>
</dbReference>
<dbReference type="GO" id="GO:0005886">
    <property type="term" value="C:plasma membrane"/>
    <property type="evidence" value="ECO:0007669"/>
    <property type="project" value="UniProtKB-SubCell"/>
</dbReference>
<feature type="transmembrane region" description="Helical" evidence="8">
    <location>
        <begin position="319"/>
        <end position="340"/>
    </location>
</feature>
<dbReference type="PROSITE" id="PS50850">
    <property type="entry name" value="MFS"/>
    <property type="match status" value="1"/>
</dbReference>
<name>A0A4R2GXB2_9HYPH</name>
<dbReference type="InterPro" id="IPR020846">
    <property type="entry name" value="MFS_dom"/>
</dbReference>
<keyword evidence="6 8" id="KW-1133">Transmembrane helix</keyword>
<feature type="transmembrane region" description="Helical" evidence="8">
    <location>
        <begin position="217"/>
        <end position="245"/>
    </location>
</feature>
<keyword evidence="8" id="KW-0997">Cell inner membrane</keyword>
<proteinExistence type="inferred from homology"/>
<feature type="transmembrane region" description="Helical" evidence="8">
    <location>
        <begin position="116"/>
        <end position="137"/>
    </location>
</feature>
<keyword evidence="5 8" id="KW-0812">Transmembrane</keyword>
<dbReference type="Proteomes" id="UP000294881">
    <property type="component" value="Unassembled WGS sequence"/>
</dbReference>
<accession>A0A4R2GXB2</accession>
<keyword evidence="3 8" id="KW-0813">Transport</keyword>
<feature type="transmembrane region" description="Helical" evidence="8">
    <location>
        <begin position="25"/>
        <end position="49"/>
    </location>
</feature>
<evidence type="ECO:0000313" key="10">
    <source>
        <dbReference type="EMBL" id="TCO15105.1"/>
    </source>
</evidence>
<evidence type="ECO:0000256" key="7">
    <source>
        <dbReference type="ARBA" id="ARBA00023136"/>
    </source>
</evidence>
<feature type="transmembrane region" description="Helical" evidence="8">
    <location>
        <begin position="265"/>
        <end position="283"/>
    </location>
</feature>
<keyword evidence="4" id="KW-1003">Cell membrane</keyword>
<dbReference type="InterPro" id="IPR036259">
    <property type="entry name" value="MFS_trans_sf"/>
</dbReference>
<dbReference type="InterPro" id="IPR005829">
    <property type="entry name" value="Sugar_transporter_CS"/>
</dbReference>
<evidence type="ECO:0000313" key="11">
    <source>
        <dbReference type="Proteomes" id="UP000294881"/>
    </source>
</evidence>
<feature type="domain" description="Major facilitator superfamily (MFS) profile" evidence="9">
    <location>
        <begin position="25"/>
        <end position="404"/>
    </location>
</feature>
<dbReference type="SUPFAM" id="SSF103473">
    <property type="entry name" value="MFS general substrate transporter"/>
    <property type="match status" value="1"/>
</dbReference>
<dbReference type="PANTHER" id="PTHR42718">
    <property type="entry name" value="MAJOR FACILITATOR SUPERFAMILY MULTIDRUG TRANSPORTER MFSC"/>
    <property type="match status" value="1"/>
</dbReference>
<dbReference type="NCBIfam" id="TIGR00710">
    <property type="entry name" value="efflux_Bcr_CflA"/>
    <property type="match status" value="1"/>
</dbReference>
<dbReference type="Pfam" id="PF07690">
    <property type="entry name" value="MFS_1"/>
    <property type="match status" value="1"/>
</dbReference>
<feature type="transmembrane region" description="Helical" evidence="8">
    <location>
        <begin position="290"/>
        <end position="313"/>
    </location>
</feature>
<evidence type="ECO:0000259" key="9">
    <source>
        <dbReference type="PROSITE" id="PS50850"/>
    </source>
</evidence>
<feature type="transmembrane region" description="Helical" evidence="8">
    <location>
        <begin position="177"/>
        <end position="196"/>
    </location>
</feature>
<organism evidence="10 11">
    <name type="scientific">Camelimonas lactis</name>
    <dbReference type="NCBI Taxonomy" id="659006"/>
    <lineage>
        <taxon>Bacteria</taxon>
        <taxon>Pseudomonadati</taxon>
        <taxon>Pseudomonadota</taxon>
        <taxon>Alphaproteobacteria</taxon>
        <taxon>Hyphomicrobiales</taxon>
        <taxon>Chelatococcaceae</taxon>
        <taxon>Camelimonas</taxon>
    </lineage>
</organism>
<comment type="subcellular location">
    <subcellularLocation>
        <location evidence="8">Cell inner membrane</location>
        <topology evidence="8">Multi-pass membrane protein</topology>
    </subcellularLocation>
    <subcellularLocation>
        <location evidence="1">Cell membrane</location>
        <topology evidence="1">Multi-pass membrane protein</topology>
    </subcellularLocation>
</comment>
<evidence type="ECO:0000256" key="2">
    <source>
        <dbReference type="ARBA" id="ARBA00006236"/>
    </source>
</evidence>
<evidence type="ECO:0000256" key="5">
    <source>
        <dbReference type="ARBA" id="ARBA00022692"/>
    </source>
</evidence>
<protein>
    <recommendedName>
        <fullName evidence="8">Bcr/CflA family efflux transporter</fullName>
    </recommendedName>
</protein>
<feature type="transmembrane region" description="Helical" evidence="8">
    <location>
        <begin position="91"/>
        <end position="110"/>
    </location>
</feature>
<evidence type="ECO:0000256" key="4">
    <source>
        <dbReference type="ARBA" id="ARBA00022475"/>
    </source>
</evidence>
<dbReference type="PROSITE" id="PS00216">
    <property type="entry name" value="SUGAR_TRANSPORT_1"/>
    <property type="match status" value="1"/>
</dbReference>
<evidence type="ECO:0000256" key="6">
    <source>
        <dbReference type="ARBA" id="ARBA00022989"/>
    </source>
</evidence>
<comment type="caution">
    <text evidence="10">The sequence shown here is derived from an EMBL/GenBank/DDBJ whole genome shotgun (WGS) entry which is preliminary data.</text>
</comment>
<feature type="transmembrane region" description="Helical" evidence="8">
    <location>
        <begin position="61"/>
        <end position="79"/>
    </location>
</feature>
<reference evidence="10 11" key="1">
    <citation type="submission" date="2019-03" db="EMBL/GenBank/DDBJ databases">
        <title>Genomic Encyclopedia of Type Strains, Phase IV (KMG-IV): sequencing the most valuable type-strain genomes for metagenomic binning, comparative biology and taxonomic classification.</title>
        <authorList>
            <person name="Goeker M."/>
        </authorList>
    </citation>
    <scope>NUCLEOTIDE SEQUENCE [LARGE SCALE GENOMIC DNA]</scope>
    <source>
        <strain evidence="10 11">DSM 22958</strain>
    </source>
</reference>
<dbReference type="Gene3D" id="1.20.1720.10">
    <property type="entry name" value="Multidrug resistance protein D"/>
    <property type="match status" value="1"/>
</dbReference>
<comment type="similarity">
    <text evidence="2 8">Belongs to the major facilitator superfamily. Bcr/CmlA family.</text>
</comment>
<keyword evidence="11" id="KW-1185">Reference proteome</keyword>
<feature type="transmembrane region" description="Helical" evidence="8">
    <location>
        <begin position="149"/>
        <end position="171"/>
    </location>
</feature>
<dbReference type="AlphaFoldDB" id="A0A4R2GXB2"/>
<dbReference type="OrthoDB" id="9800416at2"/>
<dbReference type="GO" id="GO:0042910">
    <property type="term" value="F:xenobiotic transmembrane transporter activity"/>
    <property type="evidence" value="ECO:0007669"/>
    <property type="project" value="InterPro"/>
</dbReference>
<feature type="transmembrane region" description="Helical" evidence="8">
    <location>
        <begin position="379"/>
        <end position="400"/>
    </location>
</feature>
<dbReference type="InterPro" id="IPR011701">
    <property type="entry name" value="MFS"/>
</dbReference>
<sequence length="418" mass="42286">MASPTPDHPQIAGASSKAGSLSPGLIALLAGFAAVGVLSTNIMLPAFPAIATALHVAPRDLGVTLSSFFLVFALGQVFVGPISDRFGRRRVIVSGLGLFLLGSAICGLAPSLEILVAGRVIQAMGVCATSVLARAIARDLFDGDMLAKALSMIMVAMAAAPGFSPLVGGLIATFFDWRMIFLLVSVVAVILLVAYVSRLGETHPPDRRAPLSLPNVIGAYAALAVDVRFICPALAVSLIIGGLYATFAAAPVILMAEIGMTPIQYGLFTAATVFVVFGAGLAAPRLAARFGALTMAHAGAFLAAAGGLLLLLTYRQPSLVAYTASTVIFLLGMGMANPLGTAIALRPFGARAGLASALIGFLQMAAAAATTALASSLPFATTTVLGAMQLCGGLAALALLGQLARAARKAPAIATAEG</sequence>
<evidence type="ECO:0000256" key="8">
    <source>
        <dbReference type="RuleBase" id="RU365088"/>
    </source>
</evidence>
<dbReference type="GO" id="GO:1990961">
    <property type="term" value="P:xenobiotic detoxification by transmembrane export across the plasma membrane"/>
    <property type="evidence" value="ECO:0007669"/>
    <property type="project" value="InterPro"/>
</dbReference>